<dbReference type="Proteomes" id="UP000295391">
    <property type="component" value="Unassembled WGS sequence"/>
</dbReference>
<evidence type="ECO:0000259" key="5">
    <source>
        <dbReference type="Pfam" id="PF01464"/>
    </source>
</evidence>
<dbReference type="EMBL" id="SNYR01000001">
    <property type="protein sequence ID" value="TDQ66115.1"/>
    <property type="molecule type" value="Genomic_DNA"/>
</dbReference>
<dbReference type="Pfam" id="PF01464">
    <property type="entry name" value="SLT"/>
    <property type="match status" value="1"/>
</dbReference>
<evidence type="ECO:0000256" key="4">
    <source>
        <dbReference type="SAM" id="SignalP"/>
    </source>
</evidence>
<evidence type="ECO:0000313" key="7">
    <source>
        <dbReference type="Proteomes" id="UP000295391"/>
    </source>
</evidence>
<dbReference type="CDD" id="cd13401">
    <property type="entry name" value="Slt70-like"/>
    <property type="match status" value="1"/>
</dbReference>
<dbReference type="SUPFAM" id="SSF48435">
    <property type="entry name" value="Bacterial muramidases"/>
    <property type="match status" value="1"/>
</dbReference>
<dbReference type="GO" id="GO:0042597">
    <property type="term" value="C:periplasmic space"/>
    <property type="evidence" value="ECO:0007669"/>
    <property type="project" value="InterPro"/>
</dbReference>
<sequence length="688" mass="76579">MLSQSTFSLRQFFPRRAASLRALLMGSALMMSGALTAPTFAQAQIDPTTTSSIGGAGSVIMQGAKGSSPFQNAIGALKAGNYADAYNAARGFSNDVERRAVQWAAIYFGKDDIDHQTILRFQADAPHFASDSTYKTRLEQAMLKRDLPYNEVIDLLGGQMPNLVDAQIALADAYVRDGQVARAGRIIKHVWINNFLDAGTEQDLYARYKGQLTNADHWARANRLLMHDRARAVERIFNEYSPAQQSLLRAVIAVARKDNNSQTLLDRVDPQFRNHNLFHWANAEWAQAKGSNAGAVAHLNRAAGELPESHLWWYKRRYLARELLEVGDKQNAYLAAAGYTNGPEGRVVDAQFHAGWIALRFIGDAATAAKHFEKMASLSTLPSSVSESHYWWGRAYEAMGQIENARVKYQRAAKHDDYYYGQLASHKLNVQQLQLSPLPAWQDAEAGFNRRELVQAIRLFEGNKTYGFARPLLRRLIYQVKSPGEMLLTARLAQDIEAHDLAILMASISSNRGVDLDLFEFPKDGLPRNQLAAIDAAAVYAVARQESRFDRTAQSHSGALGLMQLMPGTAKETAGKLGLSYSKSRLTSDPSYNALLGSTYLKAQLERYDGSLVLAAAAYNAGAGNVNKWLKRFGDPRSGKIDVVDWIELIPFTETRGYVQKVLANYQVYRVRLGDNRLRLANYLMKID</sequence>
<keyword evidence="3 4" id="KW-0732">Signal</keyword>
<feature type="signal peptide" evidence="4">
    <location>
        <begin position="1"/>
        <end position="43"/>
    </location>
</feature>
<gene>
    <name evidence="6" type="ORF">ATL17_0100</name>
</gene>
<accession>A0A4R6VZP2</accession>
<dbReference type="InterPro" id="IPR008258">
    <property type="entry name" value="Transglycosylase_SLT_dom_1"/>
</dbReference>
<comment type="similarity">
    <text evidence="2">Belongs to the virb1 family.</text>
</comment>
<dbReference type="GO" id="GO:0004553">
    <property type="term" value="F:hydrolase activity, hydrolyzing O-glycosyl compounds"/>
    <property type="evidence" value="ECO:0007669"/>
    <property type="project" value="InterPro"/>
</dbReference>
<dbReference type="PANTHER" id="PTHR37423:SF2">
    <property type="entry name" value="MEMBRANE-BOUND LYTIC MUREIN TRANSGLYCOSYLASE C"/>
    <property type="match status" value="1"/>
</dbReference>
<dbReference type="InterPro" id="IPR008939">
    <property type="entry name" value="Lytic_TGlycosylase_superhlx_U"/>
</dbReference>
<feature type="chain" id="PRO_5020598864" evidence="4">
    <location>
        <begin position="44"/>
        <end position="688"/>
    </location>
</feature>
<dbReference type="AlphaFoldDB" id="A0A4R6VZP2"/>
<organism evidence="6 7">
    <name type="scientific">Maritalea mobilis</name>
    <dbReference type="NCBI Taxonomy" id="483324"/>
    <lineage>
        <taxon>Bacteria</taxon>
        <taxon>Pseudomonadati</taxon>
        <taxon>Pseudomonadota</taxon>
        <taxon>Alphaproteobacteria</taxon>
        <taxon>Hyphomicrobiales</taxon>
        <taxon>Devosiaceae</taxon>
        <taxon>Maritalea</taxon>
    </lineage>
</organism>
<feature type="domain" description="Transglycosylase SLT" evidence="5">
    <location>
        <begin position="533"/>
        <end position="635"/>
    </location>
</feature>
<evidence type="ECO:0000313" key="6">
    <source>
        <dbReference type="EMBL" id="TDQ66115.1"/>
    </source>
</evidence>
<name>A0A4R6VZP2_9HYPH</name>
<comment type="caution">
    <text evidence="6">The sequence shown here is derived from an EMBL/GenBank/DDBJ whole genome shotgun (WGS) entry which is preliminary data.</text>
</comment>
<dbReference type="PANTHER" id="PTHR37423">
    <property type="entry name" value="SOLUBLE LYTIC MUREIN TRANSGLYCOSYLASE-RELATED"/>
    <property type="match status" value="1"/>
</dbReference>
<dbReference type="SUPFAM" id="SSF53955">
    <property type="entry name" value="Lysozyme-like"/>
    <property type="match status" value="1"/>
</dbReference>
<evidence type="ECO:0000256" key="3">
    <source>
        <dbReference type="ARBA" id="ARBA00022729"/>
    </source>
</evidence>
<dbReference type="InterPro" id="IPR023346">
    <property type="entry name" value="Lysozyme-like_dom_sf"/>
</dbReference>
<evidence type="ECO:0000256" key="1">
    <source>
        <dbReference type="ARBA" id="ARBA00007734"/>
    </source>
</evidence>
<keyword evidence="7" id="KW-1185">Reference proteome</keyword>
<dbReference type="Gene3D" id="1.10.530.10">
    <property type="match status" value="1"/>
</dbReference>
<dbReference type="Gene3D" id="1.25.20.10">
    <property type="entry name" value="Bacterial muramidases"/>
    <property type="match status" value="1"/>
</dbReference>
<protein>
    <submittedName>
        <fullName evidence="6">Soluble lytic murein transglycosylase</fullName>
    </submittedName>
</protein>
<evidence type="ECO:0000256" key="2">
    <source>
        <dbReference type="ARBA" id="ARBA00009387"/>
    </source>
</evidence>
<reference evidence="6 7" key="1">
    <citation type="submission" date="2019-03" db="EMBL/GenBank/DDBJ databases">
        <title>Genomic Encyclopedia of Type Strains, Phase III (KMG-III): the genomes of soil and plant-associated and newly described type strains.</title>
        <authorList>
            <person name="Whitman W."/>
        </authorList>
    </citation>
    <scope>NUCLEOTIDE SEQUENCE [LARGE SCALE GENOMIC DNA]</scope>
    <source>
        <strain evidence="6 7">CGMCC 1.7002</strain>
    </source>
</reference>
<proteinExistence type="inferred from homology"/>
<comment type="similarity">
    <text evidence="1">Belongs to the transglycosylase Slt family.</text>
</comment>